<dbReference type="GO" id="GO:0003968">
    <property type="term" value="F:RNA-directed RNA polymerase activity"/>
    <property type="evidence" value="ECO:0007669"/>
    <property type="project" value="UniProtKB-KW"/>
</dbReference>
<evidence type="ECO:0000256" key="2">
    <source>
        <dbReference type="ARBA" id="ARBA00022679"/>
    </source>
</evidence>
<proteinExistence type="evidence at transcript level"/>
<dbReference type="GO" id="GO:0006351">
    <property type="term" value="P:DNA-templated transcription"/>
    <property type="evidence" value="ECO:0007669"/>
    <property type="project" value="InterPro"/>
</dbReference>
<dbReference type="InterPro" id="IPR043502">
    <property type="entry name" value="DNA/RNA_pol_sf"/>
</dbReference>
<dbReference type="GO" id="GO:0016787">
    <property type="term" value="F:hydrolase activity"/>
    <property type="evidence" value="ECO:0007669"/>
    <property type="project" value="UniProtKB-KW"/>
</dbReference>
<evidence type="ECO:0000313" key="8">
    <source>
        <dbReference type="EMBL" id="ACN94443.1"/>
    </source>
</evidence>
<evidence type="ECO:0000256" key="4">
    <source>
        <dbReference type="ARBA" id="ARBA00022741"/>
    </source>
</evidence>
<dbReference type="InterPro" id="IPR001205">
    <property type="entry name" value="RNA-dir_pol_C"/>
</dbReference>
<keyword evidence="6" id="KW-0693">Viral RNA replication</keyword>
<dbReference type="InterPro" id="IPR043128">
    <property type="entry name" value="Rev_trsase/Diguanyl_cyclase"/>
</dbReference>
<dbReference type="GO" id="GO:0039694">
    <property type="term" value="P:viral RNA genome replication"/>
    <property type="evidence" value="ECO:0007669"/>
    <property type="project" value="InterPro"/>
</dbReference>
<evidence type="ECO:0000256" key="1">
    <source>
        <dbReference type="ARBA" id="ARBA00022484"/>
    </source>
</evidence>
<keyword evidence="2" id="KW-0808">Transferase</keyword>
<dbReference type="GO" id="GO:0000166">
    <property type="term" value="F:nucleotide binding"/>
    <property type="evidence" value="ECO:0007669"/>
    <property type="project" value="UniProtKB-KW"/>
</dbReference>
<feature type="domain" description="RdRp catalytic" evidence="7">
    <location>
        <begin position="66"/>
        <end position="236"/>
    </location>
</feature>
<reference evidence="8" key="1">
    <citation type="submission" date="2009-02" db="EMBL/GenBank/DDBJ databases">
        <title>Data mining cDNAs reveals 3 new ssRNA viruses in Nasonia (Hymenoptera: Pteromalidae).</title>
        <authorList>
            <person name="Oliveira D.C.S.G."/>
            <person name="Hunter W.M."/>
            <person name="Ng J."/>
            <person name="Desjardins C.A."/>
            <person name="Dang P.M."/>
            <person name="Werren J.H."/>
        </authorList>
    </citation>
    <scope>NUCLEOTIDE SEQUENCE</scope>
    <source>
        <strain evidence="8">2</strain>
    </source>
</reference>
<evidence type="ECO:0000256" key="6">
    <source>
        <dbReference type="ARBA" id="ARBA00022953"/>
    </source>
</evidence>
<feature type="non-terminal residue" evidence="8">
    <location>
        <position position="1"/>
    </location>
</feature>
<evidence type="ECO:0000256" key="3">
    <source>
        <dbReference type="ARBA" id="ARBA00022695"/>
    </source>
</evidence>
<keyword evidence="3" id="KW-0548">Nucleotidyltransferase</keyword>
<name>C1K2M5_9VIRU</name>
<accession>C1K2M5</accession>
<protein>
    <submittedName>
        <fullName evidence="8">RNA-dependent RNA polymerase</fullName>
    </submittedName>
</protein>
<dbReference type="Gene3D" id="3.30.70.270">
    <property type="match status" value="1"/>
</dbReference>
<dbReference type="Pfam" id="PF00680">
    <property type="entry name" value="RdRP_1"/>
    <property type="match status" value="1"/>
</dbReference>
<dbReference type="EMBL" id="FJ790487">
    <property type="protein sequence ID" value="ACN94443.1"/>
    <property type="molecule type" value="mRNA"/>
</dbReference>
<sequence>EKLMKPGGTRVFSMSPVTASIVLRQYTLDLTSYLRKHRISNWIGIGINPDGPEWGKIVTLLRTKGDNIFSIDFSNFGPGLNINVVYEFYNLMTSFYGKYLNLTEEDGNVMRCLIQELMYSVHLAGGTLYRTKSGSPSGAAITVEINSFVHLMYINICWQIIGRVIRLHNKGSETVEEQLFLDNYKELVSYLEANGVDFDMYADMDSNQHEFVKNVVGVVYGDDGIFSVRDEFAEVFNAATIQIVLRAHGICATDASKGEKVKPYGPLSEMTFLKRSFRVHPLHRNEWLAPIDPDSIVECARWIRKGPSADLSTIENVHASLLLCYGHGEKEYEKWRKRLNSYLFEEELEPVFLTWENIDMMFYPEYYHGQQKTKEMEDFFKNIQKL</sequence>
<dbReference type="InterPro" id="IPR007094">
    <property type="entry name" value="RNA-dir_pol_PSvirus"/>
</dbReference>
<dbReference type="CDD" id="cd23169">
    <property type="entry name" value="ps-ssRNAv-Picornavirales"/>
    <property type="match status" value="1"/>
</dbReference>
<evidence type="ECO:0000256" key="5">
    <source>
        <dbReference type="ARBA" id="ARBA00022801"/>
    </source>
</evidence>
<dbReference type="PROSITE" id="PS50507">
    <property type="entry name" value="RDRP_SSRNA_POS"/>
    <property type="match status" value="1"/>
</dbReference>
<organism evidence="8">
    <name type="scientific">Nasonia vitripennis virus</name>
    <dbReference type="NCBI Taxonomy" id="626355"/>
    <lineage>
        <taxon>Viruses</taxon>
        <taxon>Riboviria</taxon>
        <taxon>Orthornavirae</taxon>
        <taxon>Pisuviricota</taxon>
        <taxon>Pisoniviricetes</taxon>
        <taxon>Picornavirales</taxon>
        <taxon>Iflaviridae</taxon>
        <taxon>Iflavirus</taxon>
    </lineage>
</organism>
<dbReference type="Gene3D" id="1.20.960.20">
    <property type="match status" value="1"/>
</dbReference>
<keyword evidence="4" id="KW-0547">Nucleotide-binding</keyword>
<dbReference type="GO" id="GO:0003723">
    <property type="term" value="F:RNA binding"/>
    <property type="evidence" value="ECO:0007669"/>
    <property type="project" value="InterPro"/>
</dbReference>
<dbReference type="SUPFAM" id="SSF56672">
    <property type="entry name" value="DNA/RNA polymerases"/>
    <property type="match status" value="1"/>
</dbReference>
<keyword evidence="1 8" id="KW-0696">RNA-directed RNA polymerase</keyword>
<keyword evidence="5" id="KW-0378">Hydrolase</keyword>
<evidence type="ECO:0000259" key="7">
    <source>
        <dbReference type="PROSITE" id="PS50507"/>
    </source>
</evidence>